<keyword evidence="1" id="KW-0175">Coiled coil</keyword>
<dbReference type="Proteomes" id="UP000238916">
    <property type="component" value="Unassembled WGS sequence"/>
</dbReference>
<proteinExistence type="predicted"/>
<evidence type="ECO:0000313" key="3">
    <source>
        <dbReference type="Proteomes" id="UP000238916"/>
    </source>
</evidence>
<gene>
    <name evidence="2" type="ORF">SBF1_1450008</name>
</gene>
<reference evidence="3" key="1">
    <citation type="submission" date="2018-02" db="EMBL/GenBank/DDBJ databases">
        <authorList>
            <person name="Hausmann B."/>
        </authorList>
    </citation>
    <scope>NUCLEOTIDE SEQUENCE [LARGE SCALE GENOMIC DNA]</scope>
    <source>
        <strain evidence="3">Peat soil MAG SbF1</strain>
    </source>
</reference>
<feature type="coiled-coil region" evidence="1">
    <location>
        <begin position="12"/>
        <end position="59"/>
    </location>
</feature>
<organism evidence="2 3">
    <name type="scientific">Candidatus Desulfosporosinus infrequens</name>
    <dbReference type="NCBI Taxonomy" id="2043169"/>
    <lineage>
        <taxon>Bacteria</taxon>
        <taxon>Bacillati</taxon>
        <taxon>Bacillota</taxon>
        <taxon>Clostridia</taxon>
        <taxon>Eubacteriales</taxon>
        <taxon>Desulfitobacteriaceae</taxon>
        <taxon>Desulfosporosinus</taxon>
    </lineage>
</organism>
<protein>
    <submittedName>
        <fullName evidence="2">Uncharacterized protein</fullName>
    </submittedName>
</protein>
<accession>A0A2U3K645</accession>
<sequence>MNKDQQNKDEDKDGLELQMNVVELKLAELKSRWPFHSVQPKMVAELEDLEEEKVRLRRLLDLR</sequence>
<dbReference type="EMBL" id="OMOF01000052">
    <property type="protein sequence ID" value="SPF35030.1"/>
    <property type="molecule type" value="Genomic_DNA"/>
</dbReference>
<evidence type="ECO:0000256" key="1">
    <source>
        <dbReference type="SAM" id="Coils"/>
    </source>
</evidence>
<dbReference type="OrthoDB" id="1799607at2"/>
<dbReference type="AlphaFoldDB" id="A0A2U3K645"/>
<evidence type="ECO:0000313" key="2">
    <source>
        <dbReference type="EMBL" id="SPF35030.1"/>
    </source>
</evidence>
<name>A0A2U3K645_9FIRM</name>